<reference evidence="3" key="1">
    <citation type="submission" date="2017-02" db="EMBL/GenBank/DDBJ databases">
        <authorList>
            <person name="Daims H."/>
        </authorList>
    </citation>
    <scope>NUCLEOTIDE SEQUENCE [LARGE SCALE GENOMIC DNA]</scope>
</reference>
<protein>
    <submittedName>
        <fullName evidence="2">Uncharacterized protein</fullName>
    </submittedName>
</protein>
<proteinExistence type="predicted"/>
<organism evidence="2 3">
    <name type="scientific">Crenothrix polyspora</name>
    <dbReference type="NCBI Taxonomy" id="360316"/>
    <lineage>
        <taxon>Bacteria</taxon>
        <taxon>Pseudomonadati</taxon>
        <taxon>Pseudomonadota</taxon>
        <taxon>Gammaproteobacteria</taxon>
        <taxon>Methylococcales</taxon>
        <taxon>Crenotrichaceae</taxon>
        <taxon>Crenothrix</taxon>
    </lineage>
</organism>
<dbReference type="EMBL" id="FUKI01000173">
    <property type="protein sequence ID" value="SJM96552.1"/>
    <property type="molecule type" value="Genomic_DNA"/>
</dbReference>
<keyword evidence="3" id="KW-1185">Reference proteome</keyword>
<dbReference type="AlphaFoldDB" id="A0A1R4HJZ2"/>
<accession>A0A1R4HJZ2</accession>
<gene>
    <name evidence="2" type="ORF">CRENPOLYSF1_920013</name>
</gene>
<sequence length="99" mass="10147">MKTLLIITSMLFASNVYAGRCVSNGLGDAACGGFGNGVNVMHNNNKPIVNSAVVVQQSNGVNHTITSNGGEAYAKNGKGIVQGAGGTTCVRTARFRGCR</sequence>
<dbReference type="Proteomes" id="UP000195667">
    <property type="component" value="Unassembled WGS sequence"/>
</dbReference>
<feature type="signal peptide" evidence="1">
    <location>
        <begin position="1"/>
        <end position="18"/>
    </location>
</feature>
<name>A0A1R4HJZ2_9GAMM</name>
<evidence type="ECO:0000313" key="3">
    <source>
        <dbReference type="Proteomes" id="UP000195667"/>
    </source>
</evidence>
<evidence type="ECO:0000256" key="1">
    <source>
        <dbReference type="SAM" id="SignalP"/>
    </source>
</evidence>
<keyword evidence="1" id="KW-0732">Signal</keyword>
<dbReference type="RefSeq" id="WP_087145365.1">
    <property type="nucleotide sequence ID" value="NZ_FUKI01000173.1"/>
</dbReference>
<feature type="chain" id="PRO_5013159241" evidence="1">
    <location>
        <begin position="19"/>
        <end position="99"/>
    </location>
</feature>
<evidence type="ECO:0000313" key="2">
    <source>
        <dbReference type="EMBL" id="SJM96552.1"/>
    </source>
</evidence>